<dbReference type="Pfam" id="PF05721">
    <property type="entry name" value="PhyH"/>
    <property type="match status" value="1"/>
</dbReference>
<dbReference type="EMBL" id="FNHW01000005">
    <property type="protein sequence ID" value="SDN48380.1"/>
    <property type="molecule type" value="Genomic_DNA"/>
</dbReference>
<dbReference type="GO" id="GO:0005506">
    <property type="term" value="F:iron ion binding"/>
    <property type="evidence" value="ECO:0007669"/>
    <property type="project" value="UniProtKB-ARBA"/>
</dbReference>
<dbReference type="OrthoDB" id="9814777at2"/>
<organism evidence="1 2">
    <name type="scientific">Fictibacillus solisalsi</name>
    <dbReference type="NCBI Taxonomy" id="459525"/>
    <lineage>
        <taxon>Bacteria</taxon>
        <taxon>Bacillati</taxon>
        <taxon>Bacillota</taxon>
        <taxon>Bacilli</taxon>
        <taxon>Bacillales</taxon>
        <taxon>Fictibacillaceae</taxon>
        <taxon>Fictibacillus</taxon>
    </lineage>
</organism>
<keyword evidence="1" id="KW-0560">Oxidoreductase</keyword>
<evidence type="ECO:0000313" key="2">
    <source>
        <dbReference type="Proteomes" id="UP000199544"/>
    </source>
</evidence>
<keyword evidence="2" id="KW-1185">Reference proteome</keyword>
<dbReference type="RefSeq" id="WP_090238822.1">
    <property type="nucleotide sequence ID" value="NZ_FNHW01000005.1"/>
</dbReference>
<dbReference type="PANTHER" id="PTHR20883:SF49">
    <property type="entry name" value="PHYTANOYL-COA DIOXYGENASE"/>
    <property type="match status" value="1"/>
</dbReference>
<reference evidence="2" key="1">
    <citation type="submission" date="2016-10" db="EMBL/GenBank/DDBJ databases">
        <authorList>
            <person name="Varghese N."/>
            <person name="Submissions S."/>
        </authorList>
    </citation>
    <scope>NUCLEOTIDE SEQUENCE [LARGE SCALE GENOMIC DNA]</scope>
    <source>
        <strain evidence="2">CGMCC 1.6854</strain>
    </source>
</reference>
<dbReference type="InterPro" id="IPR008775">
    <property type="entry name" value="Phytyl_CoA_dOase-like"/>
</dbReference>
<dbReference type="AlphaFoldDB" id="A0A1H0BS19"/>
<protein>
    <submittedName>
        <fullName evidence="1">Phytanoyl-CoA dioxygenase (PhyH)</fullName>
    </submittedName>
</protein>
<dbReference type="GO" id="GO:0016706">
    <property type="term" value="F:2-oxoglutarate-dependent dioxygenase activity"/>
    <property type="evidence" value="ECO:0007669"/>
    <property type="project" value="UniProtKB-ARBA"/>
</dbReference>
<sequence length="269" mass="30870">MSKPTSSSFDLDRPYPVSSNQITTFRKKGHVKLENLVNGPELAIFRPLIKQAVKQYNQEVRPLKERDTFGQAFLQTINLWRKHESIKRFVTAKRFGKIAADLLGVNRVRLYLDQSFFKEAGGGPTPWHQDNHYMIELDPDKKVTMWMPLVDIPESLGSLSFVSSSHQQKEITLKKALKNNLHIENYGKMNAGDATFHEGWILHSANRNPLPIDREVMTITYYADPAKIVDPGDNEARQTHLGTYFPNRRVGDFADTWLNPLIYDRDTDG</sequence>
<gene>
    <name evidence="1" type="ORF">SAMN04488137_4638</name>
</gene>
<dbReference type="Gene3D" id="2.60.120.620">
    <property type="entry name" value="q2cbj1_9rhob like domain"/>
    <property type="match status" value="1"/>
</dbReference>
<dbReference type="PANTHER" id="PTHR20883">
    <property type="entry name" value="PHYTANOYL-COA DIOXYGENASE DOMAIN CONTAINING 1"/>
    <property type="match status" value="1"/>
</dbReference>
<evidence type="ECO:0000313" key="1">
    <source>
        <dbReference type="EMBL" id="SDN48380.1"/>
    </source>
</evidence>
<dbReference type="Proteomes" id="UP000199544">
    <property type="component" value="Unassembled WGS sequence"/>
</dbReference>
<name>A0A1H0BS19_9BACL</name>
<accession>A0A1H0BS19</accession>
<proteinExistence type="predicted"/>
<dbReference type="STRING" id="459525.SAMN04488137_4638"/>
<keyword evidence="1" id="KW-0223">Dioxygenase</keyword>
<dbReference type="SUPFAM" id="SSF51197">
    <property type="entry name" value="Clavaminate synthase-like"/>
    <property type="match status" value="1"/>
</dbReference>